<dbReference type="PANTHER" id="PTHR48079:SF6">
    <property type="entry name" value="NAD(P)-BINDING DOMAIN-CONTAINING PROTEIN-RELATED"/>
    <property type="match status" value="1"/>
</dbReference>
<dbReference type="Pfam" id="PF13460">
    <property type="entry name" value="NAD_binding_10"/>
    <property type="match status" value="1"/>
</dbReference>
<proteinExistence type="predicted"/>
<accession>A0A2S5A4W6</accession>
<organism evidence="2 3">
    <name type="scientific">Solitalea longa</name>
    <dbReference type="NCBI Taxonomy" id="2079460"/>
    <lineage>
        <taxon>Bacteria</taxon>
        <taxon>Pseudomonadati</taxon>
        <taxon>Bacteroidota</taxon>
        <taxon>Sphingobacteriia</taxon>
        <taxon>Sphingobacteriales</taxon>
        <taxon>Sphingobacteriaceae</taxon>
        <taxon>Solitalea</taxon>
    </lineage>
</organism>
<evidence type="ECO:0000313" key="3">
    <source>
        <dbReference type="Proteomes" id="UP000236893"/>
    </source>
</evidence>
<dbReference type="InterPro" id="IPR036291">
    <property type="entry name" value="NAD(P)-bd_dom_sf"/>
</dbReference>
<dbReference type="GO" id="GO:0004029">
    <property type="term" value="F:aldehyde dehydrogenase (NAD+) activity"/>
    <property type="evidence" value="ECO:0007669"/>
    <property type="project" value="TreeGrafter"/>
</dbReference>
<dbReference type="InterPro" id="IPR051783">
    <property type="entry name" value="NAD(P)-dependent_oxidoreduct"/>
</dbReference>
<evidence type="ECO:0000259" key="1">
    <source>
        <dbReference type="Pfam" id="PF13460"/>
    </source>
</evidence>
<dbReference type="EMBL" id="PQVF01000004">
    <property type="protein sequence ID" value="POY37574.1"/>
    <property type="molecule type" value="Genomic_DNA"/>
</dbReference>
<dbReference type="PANTHER" id="PTHR48079">
    <property type="entry name" value="PROTEIN YEEZ"/>
    <property type="match status" value="1"/>
</dbReference>
<feature type="domain" description="NAD(P)-binding" evidence="1">
    <location>
        <begin position="9"/>
        <end position="180"/>
    </location>
</feature>
<gene>
    <name evidence="2" type="ORF">C3K47_07390</name>
</gene>
<reference evidence="2 3" key="1">
    <citation type="submission" date="2018-01" db="EMBL/GenBank/DDBJ databases">
        <authorList>
            <person name="Gaut B.S."/>
            <person name="Morton B.R."/>
            <person name="Clegg M.T."/>
            <person name="Duvall M.R."/>
        </authorList>
    </citation>
    <scope>NUCLEOTIDE SEQUENCE [LARGE SCALE GENOMIC DNA]</scope>
    <source>
        <strain evidence="2 3">HR-AV</strain>
    </source>
</reference>
<name>A0A2S5A4W6_9SPHI</name>
<dbReference type="Proteomes" id="UP000236893">
    <property type="component" value="Unassembled WGS sequence"/>
</dbReference>
<keyword evidence="3" id="KW-1185">Reference proteome</keyword>
<dbReference type="SUPFAM" id="SSF51735">
    <property type="entry name" value="NAD(P)-binding Rossmann-fold domains"/>
    <property type="match status" value="1"/>
</dbReference>
<dbReference type="InterPro" id="IPR016040">
    <property type="entry name" value="NAD(P)-bd_dom"/>
</dbReference>
<sequence>MSKTIFLAGATGAIGQVLTPLLVKNGWKVYGTTRSKDKVSIIQKMGAEPVVIDVYEAGKLKEIISNIKPEVIIIQLTDLPYALDGKEMAAALVRNARLRTEGTKNLVEAGVSAGCKRIIAQSISFIYDEGPTPHVEGDPLLPFTDPVYGETADGVRNLERQVIESGVEGIVLRYGLFYGPKTGFDAAIAPASVHVEAAAKAAEMAVTKGQTGIYNVAEADISLSSEKAINTFGWDANWRVK</sequence>
<dbReference type="Gene3D" id="3.40.50.720">
    <property type="entry name" value="NAD(P)-binding Rossmann-like Domain"/>
    <property type="match status" value="1"/>
</dbReference>
<dbReference type="AlphaFoldDB" id="A0A2S5A4W6"/>
<evidence type="ECO:0000313" key="2">
    <source>
        <dbReference type="EMBL" id="POY37574.1"/>
    </source>
</evidence>
<dbReference type="OrthoDB" id="4392084at2"/>
<dbReference type="RefSeq" id="WP_103788481.1">
    <property type="nucleotide sequence ID" value="NZ_PQVF01000004.1"/>
</dbReference>
<comment type="caution">
    <text evidence="2">The sequence shown here is derived from an EMBL/GenBank/DDBJ whole genome shotgun (WGS) entry which is preliminary data.</text>
</comment>
<dbReference type="GO" id="GO:0005737">
    <property type="term" value="C:cytoplasm"/>
    <property type="evidence" value="ECO:0007669"/>
    <property type="project" value="TreeGrafter"/>
</dbReference>
<protein>
    <submittedName>
        <fullName evidence="2">dTDP-glucose 4,6-dehydratase</fullName>
    </submittedName>
</protein>